<keyword evidence="2" id="KW-1185">Reference proteome</keyword>
<protein>
    <submittedName>
        <fullName evidence="1">Uncharacterized protein</fullName>
    </submittedName>
</protein>
<evidence type="ECO:0000313" key="2">
    <source>
        <dbReference type="Proteomes" id="UP001209540"/>
    </source>
</evidence>
<dbReference type="EMBL" id="JAIXMP010000030">
    <property type="protein sequence ID" value="KAI9251404.1"/>
    <property type="molecule type" value="Genomic_DNA"/>
</dbReference>
<name>A0AAD5P9U7_9FUNG</name>
<gene>
    <name evidence="1" type="ORF">BDA99DRAFT_201553</name>
</gene>
<sequence>MEEKSCLVSAAVISVHKYLSLLLLLLSRALSHIYYFPKCQNQGSWKLLPDSSHEAILDNLQVAEGIERLPTSAVEKCRNLSMAAQEDPSQIRSLLLAYQLETKDCKAMEPFIRCLDQLNSNYENTDDFESLEESRFCEQTLMPYIRFIFPSKEKFKIEGYDISAMYIFMTSY</sequence>
<reference evidence="1" key="1">
    <citation type="journal article" date="2022" name="IScience">
        <title>Evolution of zygomycete secretomes and the origins of terrestrial fungal ecologies.</title>
        <authorList>
            <person name="Chang Y."/>
            <person name="Wang Y."/>
            <person name="Mondo S."/>
            <person name="Ahrendt S."/>
            <person name="Andreopoulos W."/>
            <person name="Barry K."/>
            <person name="Beard J."/>
            <person name="Benny G.L."/>
            <person name="Blankenship S."/>
            <person name="Bonito G."/>
            <person name="Cuomo C."/>
            <person name="Desiro A."/>
            <person name="Gervers K.A."/>
            <person name="Hundley H."/>
            <person name="Kuo A."/>
            <person name="LaButti K."/>
            <person name="Lang B.F."/>
            <person name="Lipzen A."/>
            <person name="O'Donnell K."/>
            <person name="Pangilinan J."/>
            <person name="Reynolds N."/>
            <person name="Sandor L."/>
            <person name="Smith M.E."/>
            <person name="Tsang A."/>
            <person name="Grigoriev I.V."/>
            <person name="Stajich J.E."/>
            <person name="Spatafora J.W."/>
        </authorList>
    </citation>
    <scope>NUCLEOTIDE SEQUENCE</scope>
    <source>
        <strain evidence="1">RSA 2281</strain>
    </source>
</reference>
<comment type="caution">
    <text evidence="1">The sequence shown here is derived from an EMBL/GenBank/DDBJ whole genome shotgun (WGS) entry which is preliminary data.</text>
</comment>
<evidence type="ECO:0000313" key="1">
    <source>
        <dbReference type="EMBL" id="KAI9251404.1"/>
    </source>
</evidence>
<organism evidence="1 2">
    <name type="scientific">Phascolomyces articulosus</name>
    <dbReference type="NCBI Taxonomy" id="60185"/>
    <lineage>
        <taxon>Eukaryota</taxon>
        <taxon>Fungi</taxon>
        <taxon>Fungi incertae sedis</taxon>
        <taxon>Mucoromycota</taxon>
        <taxon>Mucoromycotina</taxon>
        <taxon>Mucoromycetes</taxon>
        <taxon>Mucorales</taxon>
        <taxon>Lichtheimiaceae</taxon>
        <taxon>Phascolomyces</taxon>
    </lineage>
</organism>
<accession>A0AAD5P9U7</accession>
<proteinExistence type="predicted"/>
<dbReference type="Proteomes" id="UP001209540">
    <property type="component" value="Unassembled WGS sequence"/>
</dbReference>
<reference evidence="1" key="2">
    <citation type="submission" date="2023-02" db="EMBL/GenBank/DDBJ databases">
        <authorList>
            <consortium name="DOE Joint Genome Institute"/>
            <person name="Mondo S.J."/>
            <person name="Chang Y."/>
            <person name="Wang Y."/>
            <person name="Ahrendt S."/>
            <person name="Andreopoulos W."/>
            <person name="Barry K."/>
            <person name="Beard J."/>
            <person name="Benny G.L."/>
            <person name="Blankenship S."/>
            <person name="Bonito G."/>
            <person name="Cuomo C."/>
            <person name="Desiro A."/>
            <person name="Gervers K.A."/>
            <person name="Hundley H."/>
            <person name="Kuo A."/>
            <person name="LaButti K."/>
            <person name="Lang B.F."/>
            <person name="Lipzen A."/>
            <person name="O'Donnell K."/>
            <person name="Pangilinan J."/>
            <person name="Reynolds N."/>
            <person name="Sandor L."/>
            <person name="Smith M.W."/>
            <person name="Tsang A."/>
            <person name="Grigoriev I.V."/>
            <person name="Stajich J.E."/>
            <person name="Spatafora J.W."/>
        </authorList>
    </citation>
    <scope>NUCLEOTIDE SEQUENCE</scope>
    <source>
        <strain evidence="1">RSA 2281</strain>
    </source>
</reference>
<dbReference type="AlphaFoldDB" id="A0AAD5P9U7"/>